<evidence type="ECO:0000313" key="1">
    <source>
        <dbReference type="EMBL" id="KAF9066963.1"/>
    </source>
</evidence>
<accession>A0A9P5U6L2</accession>
<organism evidence="1 2">
    <name type="scientific">Rhodocollybia butyracea</name>
    <dbReference type="NCBI Taxonomy" id="206335"/>
    <lineage>
        <taxon>Eukaryota</taxon>
        <taxon>Fungi</taxon>
        <taxon>Dikarya</taxon>
        <taxon>Basidiomycota</taxon>
        <taxon>Agaricomycotina</taxon>
        <taxon>Agaricomycetes</taxon>
        <taxon>Agaricomycetidae</taxon>
        <taxon>Agaricales</taxon>
        <taxon>Marasmiineae</taxon>
        <taxon>Omphalotaceae</taxon>
        <taxon>Rhodocollybia</taxon>
    </lineage>
</organism>
<dbReference type="AlphaFoldDB" id="A0A9P5U6L2"/>
<name>A0A9P5U6L2_9AGAR</name>
<dbReference type="EMBL" id="JADNRY010000080">
    <property type="protein sequence ID" value="KAF9066963.1"/>
    <property type="molecule type" value="Genomic_DNA"/>
</dbReference>
<protein>
    <submittedName>
        <fullName evidence="1">Uncharacterized protein</fullName>
    </submittedName>
</protein>
<dbReference type="Proteomes" id="UP000772434">
    <property type="component" value="Unassembled WGS sequence"/>
</dbReference>
<sequence length="109" mass="12155">MGATSLPFSSGGRFIEAAFVEAAHELKGKFAVVSTRNFLEKYLPDEPTPMPEFRSNLFKEVADQRAENNMYEPMIAALNPYLKKGWTLVNTSASPDPDSGFYHGHKIKT</sequence>
<reference evidence="1" key="1">
    <citation type="submission" date="2020-11" db="EMBL/GenBank/DDBJ databases">
        <authorList>
            <consortium name="DOE Joint Genome Institute"/>
            <person name="Ahrendt S."/>
            <person name="Riley R."/>
            <person name="Andreopoulos W."/>
            <person name="Labutti K."/>
            <person name="Pangilinan J."/>
            <person name="Ruiz-Duenas F.J."/>
            <person name="Barrasa J.M."/>
            <person name="Sanchez-Garcia M."/>
            <person name="Camarero S."/>
            <person name="Miyauchi S."/>
            <person name="Serrano A."/>
            <person name="Linde D."/>
            <person name="Babiker R."/>
            <person name="Drula E."/>
            <person name="Ayuso-Fernandez I."/>
            <person name="Pacheco R."/>
            <person name="Padilla G."/>
            <person name="Ferreira P."/>
            <person name="Barriuso J."/>
            <person name="Kellner H."/>
            <person name="Castanera R."/>
            <person name="Alfaro M."/>
            <person name="Ramirez L."/>
            <person name="Pisabarro A.G."/>
            <person name="Kuo A."/>
            <person name="Tritt A."/>
            <person name="Lipzen A."/>
            <person name="He G."/>
            <person name="Yan M."/>
            <person name="Ng V."/>
            <person name="Cullen D."/>
            <person name="Martin F."/>
            <person name="Rosso M.-N."/>
            <person name="Henrissat B."/>
            <person name="Hibbett D."/>
            <person name="Martinez A.T."/>
            <person name="Grigoriev I.V."/>
        </authorList>
    </citation>
    <scope>NUCLEOTIDE SEQUENCE</scope>
    <source>
        <strain evidence="1">AH 40177</strain>
    </source>
</reference>
<evidence type="ECO:0000313" key="2">
    <source>
        <dbReference type="Proteomes" id="UP000772434"/>
    </source>
</evidence>
<proteinExistence type="predicted"/>
<gene>
    <name evidence="1" type="ORF">BDP27DRAFT_1423391</name>
</gene>
<keyword evidence="2" id="KW-1185">Reference proteome</keyword>
<dbReference type="OrthoDB" id="3102074at2759"/>
<comment type="caution">
    <text evidence="1">The sequence shown here is derived from an EMBL/GenBank/DDBJ whole genome shotgun (WGS) entry which is preliminary data.</text>
</comment>